<proteinExistence type="predicted"/>
<dbReference type="AlphaFoldDB" id="A0A4Y3VRQ2"/>
<dbReference type="RefSeq" id="WP_218037106.1">
    <property type="nucleotide sequence ID" value="NZ_BJND01000041.1"/>
</dbReference>
<feature type="transmembrane region" description="Helical" evidence="2">
    <location>
        <begin position="81"/>
        <end position="99"/>
    </location>
</feature>
<name>A0A4Y3VRQ2_9ACTN</name>
<evidence type="ECO:0000313" key="4">
    <source>
        <dbReference type="Proteomes" id="UP000317881"/>
    </source>
</evidence>
<dbReference type="EMBL" id="BJND01000041">
    <property type="protein sequence ID" value="GEC07626.1"/>
    <property type="molecule type" value="Genomic_DNA"/>
</dbReference>
<feature type="compositionally biased region" description="Basic and acidic residues" evidence="1">
    <location>
        <begin position="125"/>
        <end position="137"/>
    </location>
</feature>
<reference evidence="3 4" key="1">
    <citation type="submission" date="2019-06" db="EMBL/GenBank/DDBJ databases">
        <title>Whole genome shotgun sequence of Streptomyces spinoverrucosus NBRC 14228.</title>
        <authorList>
            <person name="Hosoyama A."/>
            <person name="Uohara A."/>
            <person name="Ohji S."/>
            <person name="Ichikawa N."/>
        </authorList>
    </citation>
    <scope>NUCLEOTIDE SEQUENCE [LARGE SCALE GENOMIC DNA]</scope>
    <source>
        <strain evidence="3 4">NBRC 14228</strain>
    </source>
</reference>
<feature type="compositionally biased region" description="Low complexity" evidence="1">
    <location>
        <begin position="218"/>
        <end position="242"/>
    </location>
</feature>
<organism evidence="3 4">
    <name type="scientific">Streptomyces spinoverrucosus</name>
    <dbReference type="NCBI Taxonomy" id="284043"/>
    <lineage>
        <taxon>Bacteria</taxon>
        <taxon>Bacillati</taxon>
        <taxon>Actinomycetota</taxon>
        <taxon>Actinomycetes</taxon>
        <taxon>Kitasatosporales</taxon>
        <taxon>Streptomycetaceae</taxon>
        <taxon>Streptomyces</taxon>
    </lineage>
</organism>
<feature type="compositionally biased region" description="Pro residues" evidence="1">
    <location>
        <begin position="167"/>
        <end position="177"/>
    </location>
</feature>
<feature type="compositionally biased region" description="Low complexity" evidence="1">
    <location>
        <begin position="144"/>
        <end position="160"/>
    </location>
</feature>
<protein>
    <submittedName>
        <fullName evidence="3">Uncharacterized protein</fullName>
    </submittedName>
</protein>
<feature type="region of interest" description="Disordered" evidence="1">
    <location>
        <begin position="96"/>
        <end position="244"/>
    </location>
</feature>
<feature type="region of interest" description="Disordered" evidence="1">
    <location>
        <begin position="41"/>
        <end position="73"/>
    </location>
</feature>
<sequence>MDYWQMDYCSSCRRHLNGALVCPGCGAYAPDIAPAAVRAEAEPEPVHTPPVPKTEETAPLPEGRAARRRQRVRWKKSQRRALVATAVALVGGGLTLTTMDRGAPTDRAQATAAPELTLDTAGRQPAEDIRPQPDKQRTAPGPTAPRSQSPDSASDSAASRTQQRPTNPAPHSAPPDTPVSAPTTAPQAPQHRSDSQVPPVDTAPSATPTTPPQPTSPPADTGTKPTTPDPATSAPATTPTSPQLCVLVLCLG</sequence>
<keyword evidence="2" id="KW-0472">Membrane</keyword>
<evidence type="ECO:0000313" key="3">
    <source>
        <dbReference type="EMBL" id="GEC07626.1"/>
    </source>
</evidence>
<evidence type="ECO:0000256" key="2">
    <source>
        <dbReference type="SAM" id="Phobius"/>
    </source>
</evidence>
<accession>A0A4Y3VRQ2</accession>
<feature type="compositionally biased region" description="Low complexity" evidence="1">
    <location>
        <begin position="197"/>
        <end position="208"/>
    </location>
</feature>
<keyword evidence="2" id="KW-0812">Transmembrane</keyword>
<comment type="caution">
    <text evidence="3">The sequence shown here is derived from an EMBL/GenBank/DDBJ whole genome shotgun (WGS) entry which is preliminary data.</text>
</comment>
<keyword evidence="2" id="KW-1133">Transmembrane helix</keyword>
<keyword evidence="4" id="KW-1185">Reference proteome</keyword>
<dbReference type="Proteomes" id="UP000317881">
    <property type="component" value="Unassembled WGS sequence"/>
</dbReference>
<gene>
    <name evidence="3" type="ORF">SSP24_52810</name>
</gene>
<evidence type="ECO:0000256" key="1">
    <source>
        <dbReference type="SAM" id="MobiDB-lite"/>
    </source>
</evidence>